<evidence type="ECO:0000313" key="2">
    <source>
        <dbReference type="EMBL" id="HER43454.1"/>
    </source>
</evidence>
<feature type="transmembrane region" description="Helical" evidence="1">
    <location>
        <begin position="209"/>
        <end position="229"/>
    </location>
</feature>
<dbReference type="EMBL" id="DSEC01000231">
    <property type="protein sequence ID" value="HER43454.1"/>
    <property type="molecule type" value="Genomic_DNA"/>
</dbReference>
<gene>
    <name evidence="2" type="ORF">ENO08_03245</name>
</gene>
<feature type="transmembrane region" description="Helical" evidence="1">
    <location>
        <begin position="309"/>
        <end position="326"/>
    </location>
</feature>
<sequence>MKFNTVLILCGLVLLSYLFFHLALDNGFWHSDDFNSLDHSIQMRGDPSRAFDSAPPFRFQPLAYLAYYILFKTLFFDAEGYFLFNIILHGLNAFLVYLLVQTTLKDRAVALLSAVLFVFTVGSYGKSVMIASGLEDLLITTLTLLTMIFYFKNELDSGGKVLGAWYILAFVFFLASMLTRSTSFAILGAFLAFNFFFRAETNKRVLSPNFLILLVLAAGALIVKAQVFHYKPQFYPSNPGVWSYIYLTVKNIFNYLVRMVFPIHTSHLVTQSGMAVRFVYRFATEIRIIIALTIVSYSFFGFIFGNRPIRFFIAWTYIMVLPFAFFQFPADWLNIRHLYLVSVGFVVVISTGAVFCSRLIAHNKYRRFIPMIVPLFFVILSRFVIGQLDRSYELKASSPEAAEMRSALAERHEEVSIENGELIFRE</sequence>
<evidence type="ECO:0000256" key="1">
    <source>
        <dbReference type="SAM" id="Phobius"/>
    </source>
</evidence>
<keyword evidence="1" id="KW-0472">Membrane</keyword>
<feature type="transmembrane region" description="Helical" evidence="1">
    <location>
        <begin position="338"/>
        <end position="361"/>
    </location>
</feature>
<proteinExistence type="predicted"/>
<accession>A0A7V2AUI0</accession>
<comment type="caution">
    <text evidence="2">The sequence shown here is derived from an EMBL/GenBank/DDBJ whole genome shotgun (WGS) entry which is preliminary data.</text>
</comment>
<dbReference type="AlphaFoldDB" id="A0A7V2AUI0"/>
<reference evidence="2" key="1">
    <citation type="journal article" date="2020" name="mSystems">
        <title>Genome- and Community-Level Interaction Insights into Carbon Utilization and Element Cycling Functions of Hydrothermarchaeota in Hydrothermal Sediment.</title>
        <authorList>
            <person name="Zhou Z."/>
            <person name="Liu Y."/>
            <person name="Xu W."/>
            <person name="Pan J."/>
            <person name="Luo Z.H."/>
            <person name="Li M."/>
        </authorList>
    </citation>
    <scope>NUCLEOTIDE SEQUENCE [LARGE SCALE GENOMIC DNA]</scope>
    <source>
        <strain evidence="2">SpSt-1233</strain>
    </source>
</reference>
<protein>
    <recommendedName>
        <fullName evidence="3">Glycosyltransferase RgtA/B/C/D-like domain-containing protein</fullName>
    </recommendedName>
</protein>
<feature type="transmembrane region" description="Helical" evidence="1">
    <location>
        <begin position="80"/>
        <end position="100"/>
    </location>
</feature>
<feature type="transmembrane region" description="Helical" evidence="1">
    <location>
        <begin position="130"/>
        <end position="151"/>
    </location>
</feature>
<feature type="transmembrane region" description="Helical" evidence="1">
    <location>
        <begin position="367"/>
        <end position="385"/>
    </location>
</feature>
<feature type="transmembrane region" description="Helical" evidence="1">
    <location>
        <begin position="282"/>
        <end position="303"/>
    </location>
</feature>
<keyword evidence="1" id="KW-0812">Transmembrane</keyword>
<dbReference type="Proteomes" id="UP000886069">
    <property type="component" value="Unassembled WGS sequence"/>
</dbReference>
<feature type="transmembrane region" description="Helical" evidence="1">
    <location>
        <begin position="158"/>
        <end position="175"/>
    </location>
</feature>
<organism evidence="2">
    <name type="scientific">Eiseniibacteriota bacterium</name>
    <dbReference type="NCBI Taxonomy" id="2212470"/>
    <lineage>
        <taxon>Bacteria</taxon>
        <taxon>Candidatus Eiseniibacteriota</taxon>
    </lineage>
</organism>
<evidence type="ECO:0008006" key="3">
    <source>
        <dbReference type="Google" id="ProtNLM"/>
    </source>
</evidence>
<keyword evidence="1" id="KW-1133">Transmembrane helix</keyword>
<feature type="transmembrane region" description="Helical" evidence="1">
    <location>
        <begin position="107"/>
        <end position="124"/>
    </location>
</feature>
<feature type="transmembrane region" description="Helical" evidence="1">
    <location>
        <begin position="241"/>
        <end position="261"/>
    </location>
</feature>
<name>A0A7V2AUI0_UNCEI</name>